<keyword evidence="1" id="KW-0560">Oxidoreductase</keyword>
<dbReference type="GO" id="GO:0008888">
    <property type="term" value="F:glycerol dehydrogenase (NAD+) activity"/>
    <property type="evidence" value="ECO:0007669"/>
    <property type="project" value="UniProtKB-EC"/>
</dbReference>
<proteinExistence type="predicted"/>
<reference evidence="1" key="1">
    <citation type="journal article" date="2022" name="J Glob Antimicrob Resist">
        <title>Characterisation of blaKPC-2-harbouring plasmids recovered from Pseudomonas aeruginosa ST654 and ST235 high-risk clones.</title>
        <authorList>
            <person name="Cejas D."/>
            <person name="Elena A."/>
            <person name="Gonzalez-Espinosa F.E."/>
            <person name="Pallecchi L."/>
            <person name="Vay C."/>
            <person name="Rossolini G.M."/>
            <person name="Gutkind G."/>
            <person name="Di Pilato V."/>
            <person name="Radice M."/>
        </authorList>
    </citation>
    <scope>NUCLEOTIDE SEQUENCE</scope>
    <source>
        <strain evidence="1">2047</strain>
    </source>
</reference>
<organism evidence="1">
    <name type="scientific">Pseudomonas aeruginosa</name>
    <dbReference type="NCBI Taxonomy" id="287"/>
    <lineage>
        <taxon>Bacteria</taxon>
        <taxon>Pseudomonadati</taxon>
        <taxon>Pseudomonadota</taxon>
        <taxon>Gammaproteobacteria</taxon>
        <taxon>Pseudomonadales</taxon>
        <taxon>Pseudomonadaceae</taxon>
        <taxon>Pseudomonas</taxon>
    </lineage>
</organism>
<geneLocation type="plasmid" evidence="1">
    <name>pPA2047</name>
</geneLocation>
<protein>
    <submittedName>
        <fullName evidence="1">Glycerol dehydrogenase</fullName>
        <ecNumber evidence="1">1.1.1.6</ecNumber>
    </submittedName>
</protein>
<evidence type="ECO:0000313" key="1">
    <source>
        <dbReference type="EMBL" id="QGM49707.1"/>
    </source>
</evidence>
<dbReference type="AlphaFoldDB" id="A0A649Z442"/>
<dbReference type="EMBL" id="MN082782">
    <property type="protein sequence ID" value="QGM49707.1"/>
    <property type="molecule type" value="Genomic_DNA"/>
</dbReference>
<accession>A0A649Z442</accession>
<sequence>MPGNLLSLFCLPQQLGNPRCILLHPRPVIGVCLSISSGFGLLLGQLTSQRLNLLCRLTTSHIKLGPYRLRFRVRLLQLASVSFRCNLGRLFRRRQSLTQLSQLIPQRLDLHACVATGSIQLRAHGFVGISSGPCSLLSGNQTLTQLGQLDSLRLPMRLSLTEPPFQRFNFRLRLVQPCLQLVNRLCGIDQLPLRLLTLLTSSAQHFGDPALSSLDRLVVQLDGQRRKSLSKGSSQKTESMVTPVFATPILTINWAAAKTECNTRPFR</sequence>
<name>A0A649Z442_PSEAI</name>
<keyword evidence="1" id="KW-0614">Plasmid</keyword>
<dbReference type="EC" id="1.1.1.6" evidence="1"/>